<organism evidence="1">
    <name type="scientific">marine sediment metagenome</name>
    <dbReference type="NCBI Taxonomy" id="412755"/>
    <lineage>
        <taxon>unclassified sequences</taxon>
        <taxon>metagenomes</taxon>
        <taxon>ecological metagenomes</taxon>
    </lineage>
</organism>
<sequence length="38" mass="4514">FSRKGRTRMKNTHVRIIVTEEEKKNLLEKASAKEKKND</sequence>
<gene>
    <name evidence="1" type="ORF">S01H1_37247</name>
</gene>
<name>X0UYY0_9ZZZZ</name>
<dbReference type="AlphaFoldDB" id="X0UYY0"/>
<dbReference type="EMBL" id="BARS01023393">
    <property type="protein sequence ID" value="GAG11025.1"/>
    <property type="molecule type" value="Genomic_DNA"/>
</dbReference>
<proteinExistence type="predicted"/>
<accession>X0UYY0</accession>
<comment type="caution">
    <text evidence="1">The sequence shown here is derived from an EMBL/GenBank/DDBJ whole genome shotgun (WGS) entry which is preliminary data.</text>
</comment>
<evidence type="ECO:0000313" key="1">
    <source>
        <dbReference type="EMBL" id="GAG11025.1"/>
    </source>
</evidence>
<protein>
    <submittedName>
        <fullName evidence="1">Uncharacterized protein</fullName>
    </submittedName>
</protein>
<reference evidence="1" key="1">
    <citation type="journal article" date="2014" name="Front. Microbiol.">
        <title>High frequency of phylogenetically diverse reductive dehalogenase-homologous genes in deep subseafloor sedimentary metagenomes.</title>
        <authorList>
            <person name="Kawai M."/>
            <person name="Futagami T."/>
            <person name="Toyoda A."/>
            <person name="Takaki Y."/>
            <person name="Nishi S."/>
            <person name="Hori S."/>
            <person name="Arai W."/>
            <person name="Tsubouchi T."/>
            <person name="Morono Y."/>
            <person name="Uchiyama I."/>
            <person name="Ito T."/>
            <person name="Fujiyama A."/>
            <person name="Inagaki F."/>
            <person name="Takami H."/>
        </authorList>
    </citation>
    <scope>NUCLEOTIDE SEQUENCE</scope>
    <source>
        <strain evidence="1">Expedition CK06-06</strain>
    </source>
</reference>
<feature type="non-terminal residue" evidence="1">
    <location>
        <position position="1"/>
    </location>
</feature>